<evidence type="ECO:0000256" key="12">
    <source>
        <dbReference type="RuleBase" id="RU362125"/>
    </source>
</evidence>
<dbReference type="Gene3D" id="1.20.140.10">
    <property type="entry name" value="Butyryl-CoA Dehydrogenase, subunit A, domain 3"/>
    <property type="match status" value="1"/>
</dbReference>
<keyword evidence="3 12" id="KW-0285">Flavoprotein</keyword>
<dbReference type="Gene3D" id="1.10.540.10">
    <property type="entry name" value="Acyl-CoA dehydrogenase/oxidase, N-terminal domain"/>
    <property type="match status" value="1"/>
</dbReference>
<evidence type="ECO:0000313" key="17">
    <source>
        <dbReference type="Proteomes" id="UP000292302"/>
    </source>
</evidence>
<dbReference type="FunFam" id="1.10.540.10:FF:000002">
    <property type="entry name" value="Acyl-CoA dehydrogenase FadE19"/>
    <property type="match status" value="1"/>
</dbReference>
<dbReference type="PIRSF" id="PIRSF016578">
    <property type="entry name" value="HsaA"/>
    <property type="match status" value="1"/>
</dbReference>
<dbReference type="FunFam" id="2.40.110.10:FF:000001">
    <property type="entry name" value="Acyl-CoA dehydrogenase, mitochondrial"/>
    <property type="match status" value="1"/>
</dbReference>
<dbReference type="PANTHER" id="PTHR43884:SF12">
    <property type="entry name" value="ISOVALERYL-COA DEHYDROGENASE, MITOCHONDRIAL-RELATED"/>
    <property type="match status" value="1"/>
</dbReference>
<dbReference type="Pfam" id="PF00441">
    <property type="entry name" value="Acyl-CoA_dh_1"/>
    <property type="match status" value="1"/>
</dbReference>
<reference evidence="16 17" key="1">
    <citation type="submission" date="2018-06" db="EMBL/GenBank/DDBJ databases">
        <title>Three novel Pseudomonas species isolated from symptomatic oak.</title>
        <authorList>
            <person name="Bueno-Gonzalez V."/>
            <person name="Brady C."/>
        </authorList>
    </citation>
    <scope>NUCLEOTIDE SEQUENCE [LARGE SCALE GENOMIC DNA]</scope>
    <source>
        <strain evidence="16 17">P9A</strain>
    </source>
</reference>
<dbReference type="InterPro" id="IPR009075">
    <property type="entry name" value="AcylCo_DH/oxidase_C"/>
</dbReference>
<comment type="catalytic activity">
    <reaction evidence="6">
        <text>3-sulfinopropanoyl-CoA + H2O = propanoyl-CoA + sulfite + H(+)</text>
        <dbReference type="Rhea" id="RHEA:41624"/>
        <dbReference type="ChEBI" id="CHEBI:15377"/>
        <dbReference type="ChEBI" id="CHEBI:15378"/>
        <dbReference type="ChEBI" id="CHEBI:17359"/>
        <dbReference type="ChEBI" id="CHEBI:57392"/>
        <dbReference type="ChEBI" id="CHEBI:78349"/>
        <dbReference type="EC" id="3.13.1.4"/>
    </reaction>
    <physiologicalReaction direction="left-to-right" evidence="6">
        <dbReference type="Rhea" id="RHEA:41625"/>
    </physiologicalReaction>
</comment>
<dbReference type="GO" id="GO:0050660">
    <property type="term" value="F:flavin adenine dinucleotide binding"/>
    <property type="evidence" value="ECO:0007669"/>
    <property type="project" value="InterPro"/>
</dbReference>
<evidence type="ECO:0000256" key="7">
    <source>
        <dbReference type="ARBA" id="ARBA00066362"/>
    </source>
</evidence>
<dbReference type="SUPFAM" id="SSF47203">
    <property type="entry name" value="Acyl-CoA dehydrogenase C-terminal domain-like"/>
    <property type="match status" value="1"/>
</dbReference>
<evidence type="ECO:0000256" key="11">
    <source>
        <dbReference type="ARBA" id="ARBA00075603"/>
    </source>
</evidence>
<comment type="cofactor">
    <cofactor evidence="1 12">
        <name>FAD</name>
        <dbReference type="ChEBI" id="CHEBI:57692"/>
    </cofactor>
</comment>
<keyword evidence="4 12" id="KW-0274">FAD</keyword>
<dbReference type="PROSITE" id="PS00072">
    <property type="entry name" value="ACYL_COA_DH_1"/>
    <property type="match status" value="1"/>
</dbReference>
<dbReference type="AlphaFoldDB" id="A0A4V2KAA8"/>
<evidence type="ECO:0000256" key="2">
    <source>
        <dbReference type="ARBA" id="ARBA00009347"/>
    </source>
</evidence>
<evidence type="ECO:0000256" key="9">
    <source>
        <dbReference type="ARBA" id="ARBA00068311"/>
    </source>
</evidence>
<dbReference type="InterPro" id="IPR046373">
    <property type="entry name" value="Acyl-CoA_Oxase/DH_mid-dom_sf"/>
</dbReference>
<dbReference type="InterPro" id="IPR036250">
    <property type="entry name" value="AcylCo_DH-like_C"/>
</dbReference>
<protein>
    <recommendedName>
        <fullName evidence="9">3-sulfinopropanoyl-CoA desulfinase</fullName>
        <ecNumber evidence="7">1.3.8.10</ecNumber>
        <ecNumber evidence="8">3.13.1.4</ecNumber>
    </recommendedName>
    <alternativeName>
        <fullName evidence="11">3-sulfinopropionyl coenzyme A desulfinase</fullName>
    </alternativeName>
    <alternativeName>
        <fullName evidence="10">Cyclohex-1-ene-1-carbonyl-CoA dehydrogenase</fullName>
    </alternativeName>
</protein>
<evidence type="ECO:0000313" key="16">
    <source>
        <dbReference type="EMBL" id="TBU73405.1"/>
    </source>
</evidence>
<keyword evidence="17" id="KW-1185">Reference proteome</keyword>
<organism evidence="16 17">
    <name type="scientific">Phytopseudomonas daroniae</name>
    <dbReference type="NCBI Taxonomy" id="2487519"/>
    <lineage>
        <taxon>Bacteria</taxon>
        <taxon>Pseudomonadati</taxon>
        <taxon>Pseudomonadota</taxon>
        <taxon>Gammaproteobacteria</taxon>
        <taxon>Pseudomonadales</taxon>
        <taxon>Pseudomonadaceae</taxon>
        <taxon>Phytopseudomonas</taxon>
    </lineage>
</organism>
<dbReference type="InterPro" id="IPR037069">
    <property type="entry name" value="AcylCoA_DH/ox_N_sf"/>
</dbReference>
<dbReference type="EC" id="3.13.1.4" evidence="8"/>
<dbReference type="Pfam" id="PF02770">
    <property type="entry name" value="Acyl-CoA_dh_M"/>
    <property type="match status" value="1"/>
</dbReference>
<dbReference type="Pfam" id="PF02771">
    <property type="entry name" value="Acyl-CoA_dh_N"/>
    <property type="match status" value="1"/>
</dbReference>
<feature type="domain" description="Acyl-CoA dehydrogenase/oxidase C-terminal" evidence="13">
    <location>
        <begin position="226"/>
        <end position="375"/>
    </location>
</feature>
<dbReference type="PANTHER" id="PTHR43884">
    <property type="entry name" value="ACYL-COA DEHYDROGENASE"/>
    <property type="match status" value="1"/>
</dbReference>
<keyword evidence="5 12" id="KW-0560">Oxidoreductase</keyword>
<dbReference type="InterPro" id="IPR006089">
    <property type="entry name" value="Acyl-CoA_DH_CS"/>
</dbReference>
<feature type="domain" description="Acyl-CoA oxidase/dehydrogenase middle" evidence="14">
    <location>
        <begin position="119"/>
        <end position="214"/>
    </location>
</feature>
<evidence type="ECO:0000256" key="5">
    <source>
        <dbReference type="ARBA" id="ARBA00023002"/>
    </source>
</evidence>
<dbReference type="FunFam" id="1.20.140.10:FF:000004">
    <property type="entry name" value="Acyl-CoA dehydrogenase FadE25"/>
    <property type="match status" value="1"/>
</dbReference>
<evidence type="ECO:0000256" key="10">
    <source>
        <dbReference type="ARBA" id="ARBA00072305"/>
    </source>
</evidence>
<dbReference type="InterPro" id="IPR006091">
    <property type="entry name" value="Acyl-CoA_Oxase/DH_mid-dom"/>
</dbReference>
<dbReference type="OrthoDB" id="9770681at2"/>
<evidence type="ECO:0000256" key="6">
    <source>
        <dbReference type="ARBA" id="ARBA00052938"/>
    </source>
</evidence>
<dbReference type="InterPro" id="IPR013786">
    <property type="entry name" value="AcylCoA_DH/ox_N"/>
</dbReference>
<evidence type="ECO:0000256" key="1">
    <source>
        <dbReference type="ARBA" id="ARBA00001974"/>
    </source>
</evidence>
<dbReference type="InterPro" id="IPR009100">
    <property type="entry name" value="AcylCoA_DH/oxidase_NM_dom_sf"/>
</dbReference>
<comment type="similarity">
    <text evidence="2 12">Belongs to the acyl-CoA dehydrogenase family.</text>
</comment>
<evidence type="ECO:0000259" key="15">
    <source>
        <dbReference type="Pfam" id="PF02771"/>
    </source>
</evidence>
<evidence type="ECO:0000256" key="3">
    <source>
        <dbReference type="ARBA" id="ARBA00022630"/>
    </source>
</evidence>
<dbReference type="SUPFAM" id="SSF56645">
    <property type="entry name" value="Acyl-CoA dehydrogenase NM domain-like"/>
    <property type="match status" value="1"/>
</dbReference>
<dbReference type="EMBL" id="QJUI01000021">
    <property type="protein sequence ID" value="TBU73405.1"/>
    <property type="molecule type" value="Genomic_DNA"/>
</dbReference>
<dbReference type="Gene3D" id="2.40.110.10">
    <property type="entry name" value="Butyryl-CoA Dehydrogenase, subunit A, domain 2"/>
    <property type="match status" value="1"/>
</dbReference>
<dbReference type="Proteomes" id="UP000292302">
    <property type="component" value="Unassembled WGS sequence"/>
</dbReference>
<name>A0A4V2KAA8_9GAMM</name>
<sequence length="381" mass="41502">MQLSETHMQIRDLTRRFADEVIRPVTEKLDHEESFPADIYRQLGELGLFGITVPEAYGGAGLDTLAYALVMEELSRGYSSIADQCGLLELVGTLLSVHGSEAQRERHILPLLRAEKRPAYCITEAEAGSDVSGIRTTAVRTDNGWRLNGSKLWIHNAPVADLAFVLARTDPAAGKRGMSIFIVDCHLPGVSKGPKEHKMGQRASQVGGLNFDNVELAEDALLGQEGRGFHMMMSALDKGRVGIASLAVGIAQAGLEAALEYVPQRKQFGRPIADNQGLQWMLADMAKDIRAARLLVQDAASRLDRQDNATIACSMAKCFAADVAVAQTANAVQMFGGSGFIRGFEVERLYRDAKITQIYEGTNQIQRSIIARELLAHGARP</sequence>
<evidence type="ECO:0000259" key="13">
    <source>
        <dbReference type="Pfam" id="PF00441"/>
    </source>
</evidence>
<gene>
    <name evidence="16" type="ORF">DNK06_20540</name>
</gene>
<dbReference type="RefSeq" id="WP_131181854.1">
    <property type="nucleotide sequence ID" value="NZ_QJUI01000021.1"/>
</dbReference>
<feature type="domain" description="Acyl-CoA dehydrogenase/oxidase N-terminal" evidence="15">
    <location>
        <begin position="4"/>
        <end position="114"/>
    </location>
</feature>
<evidence type="ECO:0000256" key="4">
    <source>
        <dbReference type="ARBA" id="ARBA00022827"/>
    </source>
</evidence>
<evidence type="ECO:0000259" key="14">
    <source>
        <dbReference type="Pfam" id="PF02770"/>
    </source>
</evidence>
<dbReference type="GO" id="GO:0003995">
    <property type="term" value="F:acyl-CoA dehydrogenase activity"/>
    <property type="evidence" value="ECO:0007669"/>
    <property type="project" value="InterPro"/>
</dbReference>
<comment type="caution">
    <text evidence="16">The sequence shown here is derived from an EMBL/GenBank/DDBJ whole genome shotgun (WGS) entry which is preliminary data.</text>
</comment>
<proteinExistence type="inferred from homology"/>
<accession>A0A4V2KAA8</accession>
<dbReference type="EC" id="1.3.8.10" evidence="7"/>
<evidence type="ECO:0000256" key="8">
    <source>
        <dbReference type="ARBA" id="ARBA00066461"/>
    </source>
</evidence>